<proteinExistence type="predicted"/>
<feature type="domain" description="Fungal-type protein kinase" evidence="1">
    <location>
        <begin position="10"/>
        <end position="131"/>
    </location>
</feature>
<evidence type="ECO:0000313" key="3">
    <source>
        <dbReference type="Proteomes" id="UP000807469"/>
    </source>
</evidence>
<name>A0A9P5Z825_9AGAR</name>
<reference evidence="2" key="1">
    <citation type="submission" date="2020-11" db="EMBL/GenBank/DDBJ databases">
        <authorList>
            <consortium name="DOE Joint Genome Institute"/>
            <person name="Ahrendt S."/>
            <person name="Riley R."/>
            <person name="Andreopoulos W."/>
            <person name="Labutti K."/>
            <person name="Pangilinan J."/>
            <person name="Ruiz-Duenas F.J."/>
            <person name="Barrasa J.M."/>
            <person name="Sanchez-Garcia M."/>
            <person name="Camarero S."/>
            <person name="Miyauchi S."/>
            <person name="Serrano A."/>
            <person name="Linde D."/>
            <person name="Babiker R."/>
            <person name="Drula E."/>
            <person name="Ayuso-Fernandez I."/>
            <person name="Pacheco R."/>
            <person name="Padilla G."/>
            <person name="Ferreira P."/>
            <person name="Barriuso J."/>
            <person name="Kellner H."/>
            <person name="Castanera R."/>
            <person name="Alfaro M."/>
            <person name="Ramirez L."/>
            <person name="Pisabarro A.G."/>
            <person name="Kuo A."/>
            <person name="Tritt A."/>
            <person name="Lipzen A."/>
            <person name="He G."/>
            <person name="Yan M."/>
            <person name="Ng V."/>
            <person name="Cullen D."/>
            <person name="Martin F."/>
            <person name="Rosso M.-N."/>
            <person name="Henrissat B."/>
            <person name="Hibbett D."/>
            <person name="Martinez A.T."/>
            <person name="Grigoriev I.V."/>
        </authorList>
    </citation>
    <scope>NUCLEOTIDE SEQUENCE</scope>
    <source>
        <strain evidence="2">CIRM-BRFM 674</strain>
    </source>
</reference>
<dbReference type="SUPFAM" id="SSF56112">
    <property type="entry name" value="Protein kinase-like (PK-like)"/>
    <property type="match status" value="1"/>
</dbReference>
<dbReference type="EMBL" id="MU155166">
    <property type="protein sequence ID" value="KAF9482353.1"/>
    <property type="molecule type" value="Genomic_DNA"/>
</dbReference>
<dbReference type="InterPro" id="IPR011009">
    <property type="entry name" value="Kinase-like_dom_sf"/>
</dbReference>
<keyword evidence="3" id="KW-1185">Reference proteome</keyword>
<organism evidence="2 3">
    <name type="scientific">Pholiota conissans</name>
    <dbReference type="NCBI Taxonomy" id="109636"/>
    <lineage>
        <taxon>Eukaryota</taxon>
        <taxon>Fungi</taxon>
        <taxon>Dikarya</taxon>
        <taxon>Basidiomycota</taxon>
        <taxon>Agaricomycotina</taxon>
        <taxon>Agaricomycetes</taxon>
        <taxon>Agaricomycetidae</taxon>
        <taxon>Agaricales</taxon>
        <taxon>Agaricineae</taxon>
        <taxon>Strophariaceae</taxon>
        <taxon>Pholiota</taxon>
    </lineage>
</organism>
<dbReference type="Pfam" id="PF17667">
    <property type="entry name" value="Pkinase_fungal"/>
    <property type="match status" value="2"/>
</dbReference>
<dbReference type="AlphaFoldDB" id="A0A9P5Z825"/>
<dbReference type="Gene3D" id="1.10.510.10">
    <property type="entry name" value="Transferase(Phosphotransferase) domain 1"/>
    <property type="match status" value="1"/>
</dbReference>
<dbReference type="OrthoDB" id="5584477at2759"/>
<sequence length="426" mass="48153">MNNGCLPLILYALAFGNDKILGTDTRITIDRFTGDPKSVVVDKQTLKIITEIHASPFLFGRGTRAYIVKDAHGRYHIFKDSWAPKSPDTESEIDHIKKISSAAQGLPDRFRILCPIFVAGEDNVDDTAKLRRLYKLHNTRIRRRMVIGPIGDPITSYRSRVEFLQVMIDAVDQLKFIHDECGLVHGDISMNNIVIVRFLPNILAALPPPLPEPLSFPASHQITPCHKDGFPHVLKSGGSVIDFDYARASGTPAAEVSMTGSTPYTAIELMKPSSLIMHQLKHDLESVFLVLLNIVRLTWGPGATGDECKVKPHFRISQWHHERSVERLKDLKEMDVRHVCKDPMPYLTDYWAPIAPFMQRFHDVFYPVARVTESQAVYDAFKAVLIDAQNFCKTILEFVPNYAAFWNLDSLRKQKALDDDSSDDES</sequence>
<comment type="caution">
    <text evidence="2">The sequence shown here is derived from an EMBL/GenBank/DDBJ whole genome shotgun (WGS) entry which is preliminary data.</text>
</comment>
<evidence type="ECO:0000313" key="2">
    <source>
        <dbReference type="EMBL" id="KAF9482353.1"/>
    </source>
</evidence>
<feature type="domain" description="Fungal-type protein kinase" evidence="1">
    <location>
        <begin position="137"/>
        <end position="295"/>
    </location>
</feature>
<dbReference type="Proteomes" id="UP000807469">
    <property type="component" value="Unassembled WGS sequence"/>
</dbReference>
<protein>
    <recommendedName>
        <fullName evidence="1">Fungal-type protein kinase domain-containing protein</fullName>
    </recommendedName>
</protein>
<accession>A0A9P5Z825</accession>
<dbReference type="PANTHER" id="PTHR38248">
    <property type="entry name" value="FUNK1 6"/>
    <property type="match status" value="1"/>
</dbReference>
<dbReference type="GO" id="GO:0004672">
    <property type="term" value="F:protein kinase activity"/>
    <property type="evidence" value="ECO:0007669"/>
    <property type="project" value="InterPro"/>
</dbReference>
<dbReference type="PANTHER" id="PTHR38248:SF2">
    <property type="entry name" value="FUNK1 11"/>
    <property type="match status" value="1"/>
</dbReference>
<dbReference type="PROSITE" id="PS00109">
    <property type="entry name" value="PROTEIN_KINASE_TYR"/>
    <property type="match status" value="1"/>
</dbReference>
<dbReference type="InterPro" id="IPR008266">
    <property type="entry name" value="Tyr_kinase_AS"/>
</dbReference>
<dbReference type="InterPro" id="IPR040976">
    <property type="entry name" value="Pkinase_fungal"/>
</dbReference>
<gene>
    <name evidence="2" type="ORF">BDN70DRAFT_801610</name>
</gene>
<evidence type="ECO:0000259" key="1">
    <source>
        <dbReference type="Pfam" id="PF17667"/>
    </source>
</evidence>